<keyword evidence="3" id="KW-1185">Reference proteome</keyword>
<accession>A0A1X6NWC2</accession>
<evidence type="ECO:0000256" key="1">
    <source>
        <dbReference type="SAM" id="MobiDB-lite"/>
    </source>
</evidence>
<dbReference type="AlphaFoldDB" id="A0A1X6NWC2"/>
<name>A0A1X6NWC2_PORUM</name>
<feature type="compositionally biased region" description="Pro residues" evidence="1">
    <location>
        <begin position="7"/>
        <end position="17"/>
    </location>
</feature>
<sequence length="109" mass="11752">MGVSPSSTPPSSPPAPSPSRTLSLSTHYQCHSGRLVPRDRSSAPHPAPWIRMPPLPRRLPRRLQHLVMLPRTLPAPQACRTLQVNHPRASGSAECAGCKGTPSPRARST</sequence>
<proteinExistence type="predicted"/>
<evidence type="ECO:0000313" key="3">
    <source>
        <dbReference type="Proteomes" id="UP000218209"/>
    </source>
</evidence>
<reference evidence="2 3" key="1">
    <citation type="submission" date="2017-03" db="EMBL/GenBank/DDBJ databases">
        <title>WGS assembly of Porphyra umbilicalis.</title>
        <authorList>
            <person name="Brawley S.H."/>
            <person name="Blouin N.A."/>
            <person name="Ficko-Blean E."/>
            <person name="Wheeler G.L."/>
            <person name="Lohr M."/>
            <person name="Goodson H.V."/>
            <person name="Jenkins J.W."/>
            <person name="Blaby-Haas C.E."/>
            <person name="Helliwell K.E."/>
            <person name="Chan C."/>
            <person name="Marriage T."/>
            <person name="Bhattacharya D."/>
            <person name="Klein A.S."/>
            <person name="Badis Y."/>
            <person name="Brodie J."/>
            <person name="Cao Y."/>
            <person name="Collen J."/>
            <person name="Dittami S.M."/>
            <person name="Gachon C.M."/>
            <person name="Green B.R."/>
            <person name="Karpowicz S."/>
            <person name="Kim J.W."/>
            <person name="Kudahl U."/>
            <person name="Lin S."/>
            <person name="Michel G."/>
            <person name="Mittag M."/>
            <person name="Olson B.J."/>
            <person name="Pangilinan J."/>
            <person name="Peng Y."/>
            <person name="Qiu H."/>
            <person name="Shu S."/>
            <person name="Singer J.T."/>
            <person name="Smith A.G."/>
            <person name="Sprecher B.N."/>
            <person name="Wagner V."/>
            <person name="Wang W."/>
            <person name="Wang Z.-Y."/>
            <person name="Yan J."/>
            <person name="Yarish C."/>
            <person name="Zoeuner-Riek S."/>
            <person name="Zhuang Y."/>
            <person name="Zou Y."/>
            <person name="Lindquist E.A."/>
            <person name="Grimwood J."/>
            <person name="Barry K."/>
            <person name="Rokhsar D.S."/>
            <person name="Schmutz J."/>
            <person name="Stiller J.W."/>
            <person name="Grossman A.R."/>
            <person name="Prochnik S.E."/>
        </authorList>
    </citation>
    <scope>NUCLEOTIDE SEQUENCE [LARGE SCALE GENOMIC DNA]</scope>
    <source>
        <strain evidence="2">4086291</strain>
    </source>
</reference>
<organism evidence="2 3">
    <name type="scientific">Porphyra umbilicalis</name>
    <name type="common">Purple laver</name>
    <name type="synonym">Red alga</name>
    <dbReference type="NCBI Taxonomy" id="2786"/>
    <lineage>
        <taxon>Eukaryota</taxon>
        <taxon>Rhodophyta</taxon>
        <taxon>Bangiophyceae</taxon>
        <taxon>Bangiales</taxon>
        <taxon>Bangiaceae</taxon>
        <taxon>Porphyra</taxon>
    </lineage>
</organism>
<evidence type="ECO:0000313" key="2">
    <source>
        <dbReference type="EMBL" id="OSX72806.1"/>
    </source>
</evidence>
<dbReference type="Proteomes" id="UP000218209">
    <property type="component" value="Unassembled WGS sequence"/>
</dbReference>
<feature type="region of interest" description="Disordered" evidence="1">
    <location>
        <begin position="1"/>
        <end position="26"/>
    </location>
</feature>
<feature type="region of interest" description="Disordered" evidence="1">
    <location>
        <begin position="85"/>
        <end position="109"/>
    </location>
</feature>
<gene>
    <name evidence="2" type="ORF">BU14_0403s0009</name>
</gene>
<protein>
    <submittedName>
        <fullName evidence="2">Uncharacterized protein</fullName>
    </submittedName>
</protein>
<dbReference type="EMBL" id="KV919037">
    <property type="protein sequence ID" value="OSX72806.1"/>
    <property type="molecule type" value="Genomic_DNA"/>
</dbReference>